<dbReference type="Proteomes" id="UP000681162">
    <property type="component" value="Unassembled WGS sequence"/>
</dbReference>
<dbReference type="EMBL" id="BORR01000007">
    <property type="protein sequence ID" value="GIO37283.1"/>
    <property type="molecule type" value="Genomic_DNA"/>
</dbReference>
<protein>
    <submittedName>
        <fullName evidence="1">Uncharacterized protein</fullName>
    </submittedName>
</protein>
<proteinExistence type="predicted"/>
<reference evidence="1 2" key="1">
    <citation type="submission" date="2021-03" db="EMBL/GenBank/DDBJ databases">
        <title>Antimicrobial resistance genes in bacteria isolated from Japanese honey, and their potential for conferring macrolide and lincosamide resistance in the American foulbrood pathogen Paenibacillus larvae.</title>
        <authorList>
            <person name="Okamoto M."/>
            <person name="Kumagai M."/>
            <person name="Kanamori H."/>
            <person name="Takamatsu D."/>
        </authorList>
    </citation>
    <scope>NUCLEOTIDE SEQUENCE [LARGE SCALE GENOMIC DNA]</scope>
    <source>
        <strain evidence="1 2">J41TS12</strain>
    </source>
</reference>
<evidence type="ECO:0000313" key="1">
    <source>
        <dbReference type="EMBL" id="GIO37283.1"/>
    </source>
</evidence>
<gene>
    <name evidence="1" type="ORF">J41TS12_21440</name>
</gene>
<sequence length="225" mass="26224">MKQWLFMGGCDKRDLLLYTCKMMALDGSKVLLVDWTDGHMYRYLIKTGIEELAVTEYNGFDITWSTENAELAEYNYCLYDIGTATESINVQLEGEDRLVWISTPDRCELGRSIDWLRKICKQHPQFHGREIQPVFIRALDAIGSHAYTLDLLTELPLVWKEKMISIPWNEGNEEIRLSNEHTGMIRMKRITRAYKQALIELVRELTGWTRTAVRGVFRQAERRGA</sequence>
<name>A0A919XTH3_9BACL</name>
<evidence type="ECO:0000313" key="2">
    <source>
        <dbReference type="Proteomes" id="UP000681162"/>
    </source>
</evidence>
<dbReference type="AlphaFoldDB" id="A0A919XTH3"/>
<keyword evidence="2" id="KW-1185">Reference proteome</keyword>
<dbReference type="RefSeq" id="WP_212939570.1">
    <property type="nucleotide sequence ID" value="NZ_BORR01000007.1"/>
</dbReference>
<comment type="caution">
    <text evidence="1">The sequence shown here is derived from an EMBL/GenBank/DDBJ whole genome shotgun (WGS) entry which is preliminary data.</text>
</comment>
<organism evidence="1 2">
    <name type="scientific">Paenibacillus antibioticophila</name>
    <dbReference type="NCBI Taxonomy" id="1274374"/>
    <lineage>
        <taxon>Bacteria</taxon>
        <taxon>Bacillati</taxon>
        <taxon>Bacillota</taxon>
        <taxon>Bacilli</taxon>
        <taxon>Bacillales</taxon>
        <taxon>Paenibacillaceae</taxon>
        <taxon>Paenibacillus</taxon>
    </lineage>
</organism>
<accession>A0A919XTH3</accession>